<evidence type="ECO:0000313" key="5">
    <source>
        <dbReference type="Proteomes" id="UP000051647"/>
    </source>
</evidence>
<feature type="compositionally biased region" description="Low complexity" evidence="1">
    <location>
        <begin position="249"/>
        <end position="302"/>
    </location>
</feature>
<dbReference type="SUPFAM" id="SSF103473">
    <property type="entry name" value="MFS general substrate transporter"/>
    <property type="match status" value="1"/>
</dbReference>
<dbReference type="EMBL" id="AZFA01000006">
    <property type="protein sequence ID" value="KRL67411.1"/>
    <property type="molecule type" value="Genomic_DNA"/>
</dbReference>
<feature type="compositionally biased region" description="Basic and acidic residues" evidence="1">
    <location>
        <begin position="62"/>
        <end position="73"/>
    </location>
</feature>
<dbReference type="AlphaFoldDB" id="A0A0R1SMM0"/>
<organism evidence="4 5">
    <name type="scientific">Companilactobacillus versmoldensis DSM 14857 = KCTC 3814</name>
    <dbReference type="NCBI Taxonomy" id="1423815"/>
    <lineage>
        <taxon>Bacteria</taxon>
        <taxon>Bacillati</taxon>
        <taxon>Bacillota</taxon>
        <taxon>Bacilli</taxon>
        <taxon>Lactobacillales</taxon>
        <taxon>Lactobacillaceae</taxon>
        <taxon>Companilactobacillus</taxon>
    </lineage>
</organism>
<keyword evidence="5" id="KW-1185">Reference proteome</keyword>
<dbReference type="Pfam" id="PF13240">
    <property type="entry name" value="Zn_Ribbon_1"/>
    <property type="match status" value="1"/>
</dbReference>
<feature type="transmembrane region" description="Helical" evidence="2">
    <location>
        <begin position="446"/>
        <end position="463"/>
    </location>
</feature>
<sequence length="469" mass="53443">MQMVCPNCGHEISPNQNFCENCGLPLKKNIQSESTESKEAVKPNDSVRSLADIEKELDEQEDKPAQDQKKQPAEDEDDIDDKTRVYDFRKELKQNSEQPKSNEHHPLTDSEIQMAPAQQKELENQAHLNNHPKAPDNLNLDSPVHIDPVTHLPVYPDDKIKNDKSDDKEQEDENDGLLSNMINFLKHNVYVDIVAVILVILLFFIKRNYSWILLAIFLVAWFLTSQIVHGKEIRLNKLFTRKKKPAEEPAQNNQNNNYQPNQYQQNQYQQNQYQQNQYQQPNPAVQNPYNQYNTQRQQPQQQASGRDNKQHEHAGSTKKRIWSQKFIMLLAIVAFLASITGPFVNGVSLSSTIANAASYTANFGAQTTLIMNASSAIRFICFISPVIVLIAANFRSRGSIRWMRIFSVLPSIIYIITYGLFASNIFNASVITGQYVTGNVQIGTSFYVLIATSVLSLLLTYTLKPRLKN</sequence>
<feature type="transmembrane region" description="Helical" evidence="2">
    <location>
        <begin position="189"/>
        <end position="205"/>
    </location>
</feature>
<feature type="compositionally biased region" description="Basic and acidic residues" evidence="1">
    <location>
        <begin position="156"/>
        <end position="167"/>
    </location>
</feature>
<feature type="region of interest" description="Disordered" evidence="1">
    <location>
        <begin position="32"/>
        <end position="83"/>
    </location>
</feature>
<comment type="caution">
    <text evidence="4">The sequence shown here is derived from an EMBL/GenBank/DDBJ whole genome shotgun (WGS) entry which is preliminary data.</text>
</comment>
<protein>
    <recommendedName>
        <fullName evidence="3">Zinc-ribbon domain-containing protein</fullName>
    </recommendedName>
</protein>
<keyword evidence="2" id="KW-0812">Transmembrane</keyword>
<feature type="compositionally biased region" description="Basic and acidic residues" evidence="1">
    <location>
        <begin position="306"/>
        <end position="315"/>
    </location>
</feature>
<evidence type="ECO:0000313" key="4">
    <source>
        <dbReference type="EMBL" id="KRL67411.1"/>
    </source>
</evidence>
<evidence type="ECO:0000259" key="3">
    <source>
        <dbReference type="Pfam" id="PF13240"/>
    </source>
</evidence>
<evidence type="ECO:0000256" key="1">
    <source>
        <dbReference type="SAM" id="MobiDB-lite"/>
    </source>
</evidence>
<proteinExistence type="predicted"/>
<gene>
    <name evidence="4" type="ORF">FC27_GL002002</name>
</gene>
<dbReference type="PATRIC" id="fig|1423815.3.peg.2053"/>
<dbReference type="OrthoDB" id="2327418at2"/>
<feature type="transmembrane region" description="Helical" evidence="2">
    <location>
        <begin position="211"/>
        <end position="228"/>
    </location>
</feature>
<dbReference type="eggNOG" id="ENOG50300VZ">
    <property type="taxonomic scope" value="Bacteria"/>
</dbReference>
<evidence type="ECO:0000256" key="2">
    <source>
        <dbReference type="SAM" id="Phobius"/>
    </source>
</evidence>
<feature type="transmembrane region" description="Helical" evidence="2">
    <location>
        <begin position="376"/>
        <end position="394"/>
    </location>
</feature>
<accession>A0A0R1SMM0</accession>
<feature type="region of interest" description="Disordered" evidence="1">
    <location>
        <begin position="244"/>
        <end position="317"/>
    </location>
</feature>
<dbReference type="SUPFAM" id="SSF81995">
    <property type="entry name" value="beta-sandwich domain of Sec23/24"/>
    <property type="match status" value="1"/>
</dbReference>
<feature type="domain" description="Zinc-ribbon" evidence="3">
    <location>
        <begin position="5"/>
        <end position="26"/>
    </location>
</feature>
<dbReference type="Proteomes" id="UP000051647">
    <property type="component" value="Unassembled WGS sequence"/>
</dbReference>
<dbReference type="InterPro" id="IPR026870">
    <property type="entry name" value="Zinc_ribbon_dom"/>
</dbReference>
<keyword evidence="2" id="KW-1133">Transmembrane helix</keyword>
<keyword evidence="2" id="KW-0472">Membrane</keyword>
<feature type="transmembrane region" description="Helical" evidence="2">
    <location>
        <begin position="406"/>
        <end position="426"/>
    </location>
</feature>
<dbReference type="InterPro" id="IPR036259">
    <property type="entry name" value="MFS_trans_sf"/>
</dbReference>
<feature type="region of interest" description="Disordered" evidence="1">
    <location>
        <begin position="149"/>
        <end position="173"/>
    </location>
</feature>
<reference evidence="4 5" key="1">
    <citation type="journal article" date="2015" name="Genome Announc.">
        <title>Expanding the biotechnology potential of lactobacilli through comparative genomics of 213 strains and associated genera.</title>
        <authorList>
            <person name="Sun Z."/>
            <person name="Harris H.M."/>
            <person name="McCann A."/>
            <person name="Guo C."/>
            <person name="Argimon S."/>
            <person name="Zhang W."/>
            <person name="Yang X."/>
            <person name="Jeffery I.B."/>
            <person name="Cooney J.C."/>
            <person name="Kagawa T.F."/>
            <person name="Liu W."/>
            <person name="Song Y."/>
            <person name="Salvetti E."/>
            <person name="Wrobel A."/>
            <person name="Rasinkangas P."/>
            <person name="Parkhill J."/>
            <person name="Rea M.C."/>
            <person name="O'Sullivan O."/>
            <person name="Ritari J."/>
            <person name="Douillard F.P."/>
            <person name="Paul Ross R."/>
            <person name="Yang R."/>
            <person name="Briner A.E."/>
            <person name="Felis G.E."/>
            <person name="de Vos W.M."/>
            <person name="Barrangou R."/>
            <person name="Klaenhammer T.R."/>
            <person name="Caufield P.W."/>
            <person name="Cui Y."/>
            <person name="Zhang H."/>
            <person name="O'Toole P.W."/>
        </authorList>
    </citation>
    <scope>NUCLEOTIDE SEQUENCE [LARGE SCALE GENOMIC DNA]</scope>
    <source>
        <strain evidence="4 5">DSM 14857</strain>
    </source>
</reference>
<feature type="transmembrane region" description="Helical" evidence="2">
    <location>
        <begin position="326"/>
        <end position="344"/>
    </location>
</feature>
<name>A0A0R1SMM0_9LACO</name>